<evidence type="ECO:0000313" key="7">
    <source>
        <dbReference type="Proteomes" id="UP000295334"/>
    </source>
</evidence>
<dbReference type="HAMAP" id="MF_01256">
    <property type="entry name" value="YfiT_hydrol"/>
    <property type="match status" value="1"/>
</dbReference>
<dbReference type="OrthoDB" id="9796039at2"/>
<keyword evidence="1" id="KW-0963">Cytoplasm</keyword>
<dbReference type="GO" id="GO:0016787">
    <property type="term" value="F:hydrolase activity"/>
    <property type="evidence" value="ECO:0007669"/>
    <property type="project" value="UniProtKB-KW"/>
</dbReference>
<comment type="caution">
    <text evidence="6">The sequence shown here is derived from an EMBL/GenBank/DDBJ whole genome shotgun (WGS) entry which is preliminary data.</text>
</comment>
<keyword evidence="4" id="KW-0862">Zinc</keyword>
<dbReference type="SUPFAM" id="SSF109854">
    <property type="entry name" value="DinB/YfiT-like putative metalloenzymes"/>
    <property type="match status" value="1"/>
</dbReference>
<accession>A0A4R1BPJ1</accession>
<dbReference type="InterPro" id="IPR024775">
    <property type="entry name" value="DinB-like"/>
</dbReference>
<dbReference type="EMBL" id="SJZI01000002">
    <property type="protein sequence ID" value="TCJ19135.1"/>
    <property type="molecule type" value="Genomic_DNA"/>
</dbReference>
<evidence type="ECO:0000256" key="3">
    <source>
        <dbReference type="ARBA" id="ARBA00022801"/>
    </source>
</evidence>
<evidence type="ECO:0000256" key="1">
    <source>
        <dbReference type="ARBA" id="ARBA00022490"/>
    </source>
</evidence>
<name>A0A4R1BPJ1_9BACT</name>
<gene>
    <name evidence="6" type="ORF">EPD60_01600</name>
</gene>
<dbReference type="InterPro" id="IPR023774">
    <property type="entry name" value="Put_metal_dep_hydrolase_YfiT"/>
</dbReference>
<evidence type="ECO:0000256" key="4">
    <source>
        <dbReference type="ARBA" id="ARBA00022833"/>
    </source>
</evidence>
<dbReference type="RefSeq" id="WP_131446161.1">
    <property type="nucleotide sequence ID" value="NZ_SJZI01000002.1"/>
</dbReference>
<sequence length="178" mass="20989">METSTDLRYPVGKYEPKPFSTNQKEEWIADIKFLPNLLEAAISNLDGAQLQTPYREGGWTVHQVVHHVADSHMNAYIRFKLGMTEENPTIKPYEEKDWAVLEDVRQLPVNISITLLFALHERWTVFLKSIPDEAWETRTVFHPEHQQKLTLWFLLGMYAWHSRHHTAHITALRERMGW</sequence>
<evidence type="ECO:0000256" key="2">
    <source>
        <dbReference type="ARBA" id="ARBA00022723"/>
    </source>
</evidence>
<keyword evidence="7" id="KW-1185">Reference proteome</keyword>
<proteinExistence type="inferred from homology"/>
<keyword evidence="3 6" id="KW-0378">Hydrolase</keyword>
<evidence type="ECO:0000313" key="6">
    <source>
        <dbReference type="EMBL" id="TCJ19135.1"/>
    </source>
</evidence>
<feature type="domain" description="DinB-like" evidence="5">
    <location>
        <begin position="35"/>
        <end position="169"/>
    </location>
</feature>
<organism evidence="6 7">
    <name type="scientific">Flaviaesturariibacter flavus</name>
    <dbReference type="NCBI Taxonomy" id="2502780"/>
    <lineage>
        <taxon>Bacteria</taxon>
        <taxon>Pseudomonadati</taxon>
        <taxon>Bacteroidota</taxon>
        <taxon>Chitinophagia</taxon>
        <taxon>Chitinophagales</taxon>
        <taxon>Chitinophagaceae</taxon>
        <taxon>Flaviaestuariibacter</taxon>
    </lineage>
</organism>
<dbReference type="AlphaFoldDB" id="A0A4R1BPJ1"/>
<dbReference type="Proteomes" id="UP000295334">
    <property type="component" value="Unassembled WGS sequence"/>
</dbReference>
<dbReference type="InterPro" id="IPR034660">
    <property type="entry name" value="DinB/YfiT-like"/>
</dbReference>
<dbReference type="NCBIfam" id="NF009807">
    <property type="entry name" value="PRK13291.1"/>
    <property type="match status" value="1"/>
</dbReference>
<dbReference type="Gene3D" id="1.20.120.450">
    <property type="entry name" value="dinb family like domain"/>
    <property type="match status" value="1"/>
</dbReference>
<dbReference type="GO" id="GO:0046872">
    <property type="term" value="F:metal ion binding"/>
    <property type="evidence" value="ECO:0007669"/>
    <property type="project" value="UniProtKB-KW"/>
</dbReference>
<evidence type="ECO:0000259" key="5">
    <source>
        <dbReference type="Pfam" id="PF12867"/>
    </source>
</evidence>
<keyword evidence="2" id="KW-0479">Metal-binding</keyword>
<protein>
    <submittedName>
        <fullName evidence="6">Putative metal-dependent hydrolase</fullName>
    </submittedName>
</protein>
<dbReference type="Pfam" id="PF12867">
    <property type="entry name" value="DinB_2"/>
    <property type="match status" value="1"/>
</dbReference>
<reference evidence="6 7" key="1">
    <citation type="submission" date="2019-03" db="EMBL/GenBank/DDBJ databases">
        <authorList>
            <person name="Kim M.K.M."/>
        </authorList>
    </citation>
    <scope>NUCLEOTIDE SEQUENCE [LARGE SCALE GENOMIC DNA]</scope>
    <source>
        <strain evidence="6 7">17J68-12</strain>
    </source>
</reference>